<reference evidence="2" key="1">
    <citation type="journal article" date="2013" name="Genetics">
        <title>The draft genome and transcriptome of Panagrellus redivivus are shaped by the harsh demands of a free-living lifestyle.</title>
        <authorList>
            <person name="Srinivasan J."/>
            <person name="Dillman A.R."/>
            <person name="Macchietto M.G."/>
            <person name="Heikkinen L."/>
            <person name="Lakso M."/>
            <person name="Fracchia K.M."/>
            <person name="Antoshechkin I."/>
            <person name="Mortazavi A."/>
            <person name="Wong G."/>
            <person name="Sternberg P.W."/>
        </authorList>
    </citation>
    <scope>NUCLEOTIDE SEQUENCE [LARGE SCALE GENOMIC DNA]</scope>
    <source>
        <strain evidence="2">MT8872</strain>
    </source>
</reference>
<evidence type="ECO:0000256" key="1">
    <source>
        <dbReference type="SAM" id="Phobius"/>
    </source>
</evidence>
<organism evidence="2 3">
    <name type="scientific">Panagrellus redivivus</name>
    <name type="common">Microworm</name>
    <dbReference type="NCBI Taxonomy" id="6233"/>
    <lineage>
        <taxon>Eukaryota</taxon>
        <taxon>Metazoa</taxon>
        <taxon>Ecdysozoa</taxon>
        <taxon>Nematoda</taxon>
        <taxon>Chromadorea</taxon>
        <taxon>Rhabditida</taxon>
        <taxon>Tylenchina</taxon>
        <taxon>Panagrolaimomorpha</taxon>
        <taxon>Panagrolaimoidea</taxon>
        <taxon>Panagrolaimidae</taxon>
        <taxon>Panagrellus</taxon>
    </lineage>
</organism>
<protein>
    <submittedName>
        <fullName evidence="3">7TM GPCR serpentine receptor class x (Srx) domain-containing protein</fullName>
    </submittedName>
</protein>
<keyword evidence="2" id="KW-1185">Reference proteome</keyword>
<accession>A0A7E4W8F2</accession>
<keyword evidence="1" id="KW-0812">Transmembrane</keyword>
<reference evidence="3" key="2">
    <citation type="submission" date="2020-10" db="UniProtKB">
        <authorList>
            <consortium name="WormBaseParasite"/>
        </authorList>
    </citation>
    <scope>IDENTIFICATION</scope>
</reference>
<dbReference type="Proteomes" id="UP000492821">
    <property type="component" value="Unassembled WGS sequence"/>
</dbReference>
<keyword evidence="1" id="KW-1133">Transmembrane helix</keyword>
<feature type="transmembrane region" description="Helical" evidence="1">
    <location>
        <begin position="76"/>
        <end position="97"/>
    </location>
</feature>
<proteinExistence type="predicted"/>
<feature type="transmembrane region" description="Helical" evidence="1">
    <location>
        <begin position="6"/>
        <end position="25"/>
    </location>
</feature>
<name>A0A7E4W8F2_PANRE</name>
<evidence type="ECO:0000313" key="2">
    <source>
        <dbReference type="Proteomes" id="UP000492821"/>
    </source>
</evidence>
<dbReference type="WBParaSite" id="Pan_g8328.t1">
    <property type="protein sequence ID" value="Pan_g8328.t1"/>
    <property type="gene ID" value="Pan_g8328"/>
</dbReference>
<feature type="transmembrane region" description="Helical" evidence="1">
    <location>
        <begin position="46"/>
        <end position="70"/>
    </location>
</feature>
<sequence>MTIRIIFFVEYITSLLCGTFTLFVFGSLLYSELSSTPPKFNKSLQLYAFTECLLSTSLLIHFTYLTLIWLGMPPNAFILFFTGGIQTTLFIVSSIAVTTLGIDRCLGIAFPTRKRGPACGFNFVAMNAIFLALELQLGDYAGPYSSVIGCVPSALCAAFYFNGFNSLKSQNT</sequence>
<keyword evidence="1" id="KW-0472">Membrane</keyword>
<feature type="transmembrane region" description="Helical" evidence="1">
    <location>
        <begin position="143"/>
        <end position="161"/>
    </location>
</feature>
<dbReference type="AlphaFoldDB" id="A0A7E4W8F2"/>
<evidence type="ECO:0000313" key="3">
    <source>
        <dbReference type="WBParaSite" id="Pan_g8328.t1"/>
    </source>
</evidence>